<dbReference type="GO" id="GO:0032259">
    <property type="term" value="P:methylation"/>
    <property type="evidence" value="ECO:0007669"/>
    <property type="project" value="UniProtKB-KW"/>
</dbReference>
<proteinExistence type="predicted"/>
<dbReference type="InterPro" id="IPR012327">
    <property type="entry name" value="MeTrfase_D12"/>
</dbReference>
<sequence>MRWHGGKWLLAPWIIAHLPPHRVYVEPFGGAASVLLRKESSYAEIYNDLDDEVVGLFRVLREPASAAELERRLRLTPFARTEFREAYEATEEPIERARRLVIRSFMGFGSNAHASQAKGHRSTGFRSNAHRSGTTPAFDWMNYPDALAAMTARLAGVVIESRDARELIVQHDRADTLFFLDPPYLPETRARGNPHDFRWRMYRHELTREDHAALLQQLLGLAGMVVLCGYPAALYDEALAGWRRIERAAFADGARERTEVLWINPAAARAIDRARGAGTLFAEAAE</sequence>
<dbReference type="KEGG" id="cmet:K6K41_24450"/>
<dbReference type="InterPro" id="IPR012263">
    <property type="entry name" value="M_m6A_EcoRV"/>
</dbReference>
<dbReference type="PRINTS" id="PR00505">
    <property type="entry name" value="D12N6MTFRASE"/>
</dbReference>
<feature type="binding site" evidence="4">
    <location>
        <position position="48"/>
    </location>
    <ligand>
        <name>S-adenosyl-L-methionine</name>
        <dbReference type="ChEBI" id="CHEBI:59789"/>
    </ligand>
</feature>
<organism evidence="5 6">
    <name type="scientific">Chenggangzhangella methanolivorans</name>
    <dbReference type="NCBI Taxonomy" id="1437009"/>
    <lineage>
        <taxon>Bacteria</taxon>
        <taxon>Pseudomonadati</taxon>
        <taxon>Pseudomonadota</taxon>
        <taxon>Alphaproteobacteria</taxon>
        <taxon>Hyphomicrobiales</taxon>
        <taxon>Methylopilaceae</taxon>
        <taxon>Chenggangzhangella</taxon>
    </lineage>
</organism>
<dbReference type="Gene3D" id="3.40.50.150">
    <property type="entry name" value="Vaccinia Virus protein VP39"/>
    <property type="match status" value="2"/>
</dbReference>
<dbReference type="PIRSF" id="PIRSF000398">
    <property type="entry name" value="M_m6A_EcoRV"/>
    <property type="match status" value="1"/>
</dbReference>
<reference evidence="5" key="1">
    <citation type="submission" date="2021-08" db="EMBL/GenBank/DDBJ databases">
        <authorList>
            <person name="Zhang H."/>
            <person name="Xu M."/>
            <person name="Yu Z."/>
            <person name="Yang L."/>
            <person name="Cai Y."/>
        </authorList>
    </citation>
    <scope>NUCLEOTIDE SEQUENCE</scope>
    <source>
        <strain evidence="5">CHL1</strain>
    </source>
</reference>
<dbReference type="GO" id="GO:0009007">
    <property type="term" value="F:site-specific DNA-methyltransferase (adenine-specific) activity"/>
    <property type="evidence" value="ECO:0007669"/>
    <property type="project" value="UniProtKB-EC"/>
</dbReference>
<dbReference type="Pfam" id="PF02086">
    <property type="entry name" value="MethyltransfD12"/>
    <property type="match status" value="1"/>
</dbReference>
<dbReference type="AlphaFoldDB" id="A0A9E6UQF3"/>
<dbReference type="REBASE" id="559533">
    <property type="entry name" value="M.CmeCHL1ORF24450P"/>
</dbReference>
<dbReference type="Proteomes" id="UP000825701">
    <property type="component" value="Chromosome"/>
</dbReference>
<evidence type="ECO:0000256" key="3">
    <source>
        <dbReference type="ARBA" id="ARBA00022691"/>
    </source>
</evidence>
<dbReference type="GO" id="GO:1904047">
    <property type="term" value="F:S-adenosyl-L-methionine binding"/>
    <property type="evidence" value="ECO:0007669"/>
    <property type="project" value="TreeGrafter"/>
</dbReference>
<evidence type="ECO:0000313" key="6">
    <source>
        <dbReference type="Proteomes" id="UP000825701"/>
    </source>
</evidence>
<dbReference type="EMBL" id="CP081869">
    <property type="protein sequence ID" value="QZO02509.1"/>
    <property type="molecule type" value="Genomic_DNA"/>
</dbReference>
<evidence type="ECO:0000256" key="2">
    <source>
        <dbReference type="ARBA" id="ARBA00022679"/>
    </source>
</evidence>
<accession>A0A9E6UQF3</accession>
<gene>
    <name evidence="5" type="ORF">K6K41_24450</name>
</gene>
<dbReference type="SUPFAM" id="SSF53335">
    <property type="entry name" value="S-adenosyl-L-methionine-dependent methyltransferases"/>
    <property type="match status" value="1"/>
</dbReference>
<keyword evidence="6" id="KW-1185">Reference proteome</keyword>
<feature type="binding site" evidence="4">
    <location>
        <position position="7"/>
    </location>
    <ligand>
        <name>S-adenosyl-L-methionine</name>
        <dbReference type="ChEBI" id="CHEBI:59789"/>
    </ligand>
</feature>
<dbReference type="GO" id="GO:0006298">
    <property type="term" value="P:mismatch repair"/>
    <property type="evidence" value="ECO:0007669"/>
    <property type="project" value="TreeGrafter"/>
</dbReference>
<dbReference type="PANTHER" id="PTHR30481">
    <property type="entry name" value="DNA ADENINE METHYLASE"/>
    <property type="match status" value="1"/>
</dbReference>
<protein>
    <submittedName>
        <fullName evidence="5">DNA adenine methylase</fullName>
    </submittedName>
</protein>
<feature type="binding site" evidence="4">
    <location>
        <position position="181"/>
    </location>
    <ligand>
        <name>S-adenosyl-L-methionine</name>
        <dbReference type="ChEBI" id="CHEBI:59789"/>
    </ligand>
</feature>
<keyword evidence="2" id="KW-0808">Transferase</keyword>
<dbReference type="InterPro" id="IPR029063">
    <property type="entry name" value="SAM-dependent_MTases_sf"/>
</dbReference>
<keyword evidence="1 5" id="KW-0489">Methyltransferase</keyword>
<evidence type="ECO:0000256" key="4">
    <source>
        <dbReference type="PIRSR" id="PIRSR000398-1"/>
    </source>
</evidence>
<dbReference type="GO" id="GO:0043565">
    <property type="term" value="F:sequence-specific DNA binding"/>
    <property type="evidence" value="ECO:0007669"/>
    <property type="project" value="TreeGrafter"/>
</dbReference>
<feature type="binding site" evidence="4">
    <location>
        <position position="3"/>
    </location>
    <ligand>
        <name>S-adenosyl-L-methionine</name>
        <dbReference type="ChEBI" id="CHEBI:59789"/>
    </ligand>
</feature>
<evidence type="ECO:0000256" key="1">
    <source>
        <dbReference type="ARBA" id="ARBA00022603"/>
    </source>
</evidence>
<evidence type="ECO:0000313" key="5">
    <source>
        <dbReference type="EMBL" id="QZO02509.1"/>
    </source>
</evidence>
<keyword evidence="3" id="KW-0949">S-adenosyl-L-methionine</keyword>
<dbReference type="GO" id="GO:0009307">
    <property type="term" value="P:DNA restriction-modification system"/>
    <property type="evidence" value="ECO:0007669"/>
    <property type="project" value="InterPro"/>
</dbReference>
<name>A0A9E6UQF3_9HYPH</name>
<dbReference type="PANTHER" id="PTHR30481:SF4">
    <property type="entry name" value="SITE-SPECIFIC DNA-METHYLTRANSFERASE (ADENINE-SPECIFIC)"/>
    <property type="match status" value="1"/>
</dbReference>